<dbReference type="PROSITE" id="PS50011">
    <property type="entry name" value="PROTEIN_KINASE_DOM"/>
    <property type="match status" value="1"/>
</dbReference>
<dbReference type="EMBL" id="ML977009">
    <property type="protein sequence ID" value="KAF1952603.1"/>
    <property type="molecule type" value="Genomic_DNA"/>
</dbReference>
<dbReference type="GO" id="GO:0005524">
    <property type="term" value="F:ATP binding"/>
    <property type="evidence" value="ECO:0007669"/>
    <property type="project" value="InterPro"/>
</dbReference>
<dbReference type="InterPro" id="IPR000719">
    <property type="entry name" value="Prot_kinase_dom"/>
</dbReference>
<dbReference type="GO" id="GO:0004674">
    <property type="term" value="F:protein serine/threonine kinase activity"/>
    <property type="evidence" value="ECO:0007669"/>
    <property type="project" value="TreeGrafter"/>
</dbReference>
<dbReference type="InterPro" id="IPR001245">
    <property type="entry name" value="Ser-Thr/Tyr_kinase_cat_dom"/>
</dbReference>
<proteinExistence type="predicted"/>
<dbReference type="Gene3D" id="1.10.510.10">
    <property type="entry name" value="Transferase(Phosphotransferase) domain 1"/>
    <property type="match status" value="1"/>
</dbReference>
<dbReference type="AlphaFoldDB" id="A0A6A5TIF5"/>
<gene>
    <name evidence="2" type="ORF">CC80DRAFT_421869</name>
</gene>
<sequence length="256" mass="28634">MRPFLSLLSLVKAFPIQCLKKLRSPSKTHNNTILPNTIQFLAAGKSGVVYGIDPERVLKEFHDSDAGEIERRVYQRLGSHPNIAKVLDTRADGSIILERGTPLRTILRASSANEISIQTKVCWLRHAAEGYQYLHACDIIHSDIGCNNLILTGEDHVKLIDFEGCSIDGGPADSCYEWFSYCPSMPRVSQRTDIFAFGCAIYELYGNQHFPDVTNLPLGQLVQSCWCGDTRSMSEVIQELEAFRTGPLSERCCHEP</sequence>
<dbReference type="PANTHER" id="PTHR44329">
    <property type="entry name" value="SERINE/THREONINE-PROTEIN KINASE TNNI3K-RELATED"/>
    <property type="match status" value="1"/>
</dbReference>
<evidence type="ECO:0000313" key="2">
    <source>
        <dbReference type="EMBL" id="KAF1952603.1"/>
    </source>
</evidence>
<name>A0A6A5TIF5_9PLEO</name>
<evidence type="ECO:0000313" key="3">
    <source>
        <dbReference type="Proteomes" id="UP000800035"/>
    </source>
</evidence>
<dbReference type="InterPro" id="IPR011009">
    <property type="entry name" value="Kinase-like_dom_sf"/>
</dbReference>
<dbReference type="Pfam" id="PF07714">
    <property type="entry name" value="PK_Tyr_Ser-Thr"/>
    <property type="match status" value="1"/>
</dbReference>
<reference evidence="2" key="1">
    <citation type="journal article" date="2020" name="Stud. Mycol.">
        <title>101 Dothideomycetes genomes: a test case for predicting lifestyles and emergence of pathogens.</title>
        <authorList>
            <person name="Haridas S."/>
            <person name="Albert R."/>
            <person name="Binder M."/>
            <person name="Bloem J."/>
            <person name="Labutti K."/>
            <person name="Salamov A."/>
            <person name="Andreopoulos B."/>
            <person name="Baker S."/>
            <person name="Barry K."/>
            <person name="Bills G."/>
            <person name="Bluhm B."/>
            <person name="Cannon C."/>
            <person name="Castanera R."/>
            <person name="Culley D."/>
            <person name="Daum C."/>
            <person name="Ezra D."/>
            <person name="Gonzalez J."/>
            <person name="Henrissat B."/>
            <person name="Kuo A."/>
            <person name="Liang C."/>
            <person name="Lipzen A."/>
            <person name="Lutzoni F."/>
            <person name="Magnuson J."/>
            <person name="Mondo S."/>
            <person name="Nolan M."/>
            <person name="Ohm R."/>
            <person name="Pangilinan J."/>
            <person name="Park H.-J."/>
            <person name="Ramirez L."/>
            <person name="Alfaro M."/>
            <person name="Sun H."/>
            <person name="Tritt A."/>
            <person name="Yoshinaga Y."/>
            <person name="Zwiers L.-H."/>
            <person name="Turgeon B."/>
            <person name="Goodwin S."/>
            <person name="Spatafora J."/>
            <person name="Crous P."/>
            <person name="Grigoriev I."/>
        </authorList>
    </citation>
    <scope>NUCLEOTIDE SEQUENCE</scope>
    <source>
        <strain evidence="2">CBS 675.92</strain>
    </source>
</reference>
<organism evidence="2 3">
    <name type="scientific">Byssothecium circinans</name>
    <dbReference type="NCBI Taxonomy" id="147558"/>
    <lineage>
        <taxon>Eukaryota</taxon>
        <taxon>Fungi</taxon>
        <taxon>Dikarya</taxon>
        <taxon>Ascomycota</taxon>
        <taxon>Pezizomycotina</taxon>
        <taxon>Dothideomycetes</taxon>
        <taxon>Pleosporomycetidae</taxon>
        <taxon>Pleosporales</taxon>
        <taxon>Massarineae</taxon>
        <taxon>Massarinaceae</taxon>
        <taxon>Byssothecium</taxon>
    </lineage>
</organism>
<feature type="domain" description="Protein kinase" evidence="1">
    <location>
        <begin position="1"/>
        <end position="256"/>
    </location>
</feature>
<accession>A0A6A5TIF5</accession>
<keyword evidence="2" id="KW-0418">Kinase</keyword>
<protein>
    <submittedName>
        <fullName evidence="2">Kinase-like protein</fullName>
    </submittedName>
</protein>
<evidence type="ECO:0000259" key="1">
    <source>
        <dbReference type="PROSITE" id="PS50011"/>
    </source>
</evidence>
<dbReference type="InterPro" id="IPR051681">
    <property type="entry name" value="Ser/Thr_Kinases-Pseudokinases"/>
</dbReference>
<keyword evidence="2" id="KW-0808">Transferase</keyword>
<dbReference type="SMART" id="SM00220">
    <property type="entry name" value="S_TKc"/>
    <property type="match status" value="1"/>
</dbReference>
<keyword evidence="3" id="KW-1185">Reference proteome</keyword>
<dbReference type="SUPFAM" id="SSF56112">
    <property type="entry name" value="Protein kinase-like (PK-like)"/>
    <property type="match status" value="1"/>
</dbReference>
<dbReference type="Proteomes" id="UP000800035">
    <property type="component" value="Unassembled WGS sequence"/>
</dbReference>
<dbReference type="OrthoDB" id="1668230at2759"/>